<name>A0A077ZJY2_TRITR</name>
<dbReference type="InterPro" id="IPR056319">
    <property type="entry name" value="NOMO_7th"/>
</dbReference>
<keyword evidence="3" id="KW-0472">Membrane</keyword>
<feature type="transmembrane region" description="Helical" evidence="3">
    <location>
        <begin position="705"/>
        <end position="731"/>
    </location>
</feature>
<dbReference type="Pfam" id="PF23141">
    <property type="entry name" value="Ig_NOMO"/>
    <property type="match status" value="1"/>
</dbReference>
<dbReference type="GO" id="GO:0005789">
    <property type="term" value="C:endoplasmic reticulum membrane"/>
    <property type="evidence" value="ECO:0007669"/>
    <property type="project" value="TreeGrafter"/>
</dbReference>
<keyword evidence="3" id="KW-0812">Transmembrane</keyword>
<dbReference type="InterPro" id="IPR013784">
    <property type="entry name" value="Carb-bd-like_fold"/>
</dbReference>
<dbReference type="Proteomes" id="UP000030665">
    <property type="component" value="Unassembled WGS sequence"/>
</dbReference>
<dbReference type="SUPFAM" id="SSF49452">
    <property type="entry name" value="Starch-binding domain-like"/>
    <property type="match status" value="1"/>
</dbReference>
<organism evidence="8 9">
    <name type="scientific">Trichuris trichiura</name>
    <name type="common">Whipworm</name>
    <name type="synonym">Trichocephalus trichiurus</name>
    <dbReference type="NCBI Taxonomy" id="36087"/>
    <lineage>
        <taxon>Eukaryota</taxon>
        <taxon>Metazoa</taxon>
        <taxon>Ecdysozoa</taxon>
        <taxon>Nematoda</taxon>
        <taxon>Enoplea</taxon>
        <taxon>Dorylaimia</taxon>
        <taxon>Trichinellida</taxon>
        <taxon>Trichuridae</taxon>
        <taxon>Trichuris</taxon>
    </lineage>
</organism>
<evidence type="ECO:0008006" key="10">
    <source>
        <dbReference type="Google" id="ProtNLM"/>
    </source>
</evidence>
<dbReference type="GO" id="GO:0030246">
    <property type="term" value="F:carbohydrate binding"/>
    <property type="evidence" value="ECO:0007669"/>
    <property type="project" value="InterPro"/>
</dbReference>
<evidence type="ECO:0000259" key="7">
    <source>
        <dbReference type="Pfam" id="PF23194"/>
    </source>
</evidence>
<feature type="domain" description="NOMO fifth transthyretin-like" evidence="7">
    <location>
        <begin position="8"/>
        <end position="94"/>
    </location>
</feature>
<dbReference type="PANTHER" id="PTHR23303:SF14">
    <property type="entry name" value="BOS COMPLEX SUBUNIT NOMO1-RELATED"/>
    <property type="match status" value="1"/>
</dbReference>
<keyword evidence="1" id="KW-0732">Signal</keyword>
<dbReference type="InterPro" id="IPR055073">
    <property type="entry name" value="NOMO1-like_9th"/>
</dbReference>
<dbReference type="STRING" id="36087.A0A077ZJY2"/>
<keyword evidence="9" id="KW-1185">Reference proteome</keyword>
<evidence type="ECO:0000259" key="6">
    <source>
        <dbReference type="Pfam" id="PF23192"/>
    </source>
</evidence>
<accession>A0A077ZJY2</accession>
<feature type="transmembrane region" description="Helical" evidence="3">
    <location>
        <begin position="673"/>
        <end position="693"/>
    </location>
</feature>
<dbReference type="Pfam" id="PF23192">
    <property type="entry name" value="NOMO_12th"/>
    <property type="match status" value="1"/>
</dbReference>
<dbReference type="EMBL" id="HG806454">
    <property type="protein sequence ID" value="CDW58930.1"/>
    <property type="molecule type" value="Genomic_DNA"/>
</dbReference>
<evidence type="ECO:0000259" key="4">
    <source>
        <dbReference type="Pfam" id="PF22902"/>
    </source>
</evidence>
<dbReference type="PANTHER" id="PTHR23303">
    <property type="entry name" value="CARBOXYPEPTIDASE REGULATORY REGION-CONTAINING"/>
    <property type="match status" value="1"/>
</dbReference>
<dbReference type="InterPro" id="IPR056190">
    <property type="entry name" value="NOMO_5th"/>
</dbReference>
<reference evidence="8" key="1">
    <citation type="submission" date="2014-01" db="EMBL/GenBank/DDBJ databases">
        <authorList>
            <person name="Aslett M."/>
        </authorList>
    </citation>
    <scope>NUCLEOTIDE SEQUENCE</scope>
</reference>
<evidence type="ECO:0000313" key="8">
    <source>
        <dbReference type="EMBL" id="CDW58930.1"/>
    </source>
</evidence>
<evidence type="ECO:0000256" key="2">
    <source>
        <dbReference type="SAM" id="MobiDB-lite"/>
    </source>
</evidence>
<evidence type="ECO:0000256" key="1">
    <source>
        <dbReference type="ARBA" id="ARBA00022729"/>
    </source>
</evidence>
<gene>
    <name evidence="8" type="ORF">TTRE_0000725901</name>
</gene>
<keyword evidence="3" id="KW-1133">Transmembrane helix</keyword>
<feature type="domain" description="NOMO seventh transthyretin-like" evidence="5">
    <location>
        <begin position="185"/>
        <end position="256"/>
    </location>
</feature>
<dbReference type="InterPro" id="IPR051417">
    <property type="entry name" value="SDr/BOS_complex"/>
</dbReference>
<dbReference type="Pfam" id="PF23194">
    <property type="entry name" value="NOMO_5th"/>
    <property type="match status" value="1"/>
</dbReference>
<sequence>MGHAIRQCGKVTVTHFPSSVATLAQRKVVFTETKRNEILSTTADRDGYFCKMLPHGTFLVEPQILSNEKAAGFVLKPSSIKVTVADRALEDITFRQLEARISGRLLCIEQCSDVHVSLFQDGVKINRVLAEPSVAPAYEFQNIFPGMYTVITDEDRLCWEKTSIDVTVKDEDVNSVDFSQSGFTLTVMSSHAVSLSYRHSVREMFSGTFSIPKGRETFCLPIRGVYDLNVSSCHIFREPTFSYDTDTGELVILQAIKHGVQFDVKLEGKNNVFEVVISSAKHVAPVILHQEDAINMTIDGTYALYTFLHYSAPNDDLNILVKSSELVITPVSMKINVKDDCQILNETFYGTSGVFLEGYVSPPHPGVFITIRGGKNSPLMATVTDVKGRYSLGPFRCMNSFDVEASLEGYWFEPIAGEFGSFIAHKLSELIVQVADSDGNPLSSVLVVISDRSELRMRNLTDEDGRIISKGIGSGEYFVHAFMKEYSFQPASQPIRVDEGSRATVKLTGMRVAFSCFGQVKYLAGVPVFGIVVEAVSNNCDQHQEEATSDQSGIYTLRGLQSYCEYTVRLKLSHIGQNVWPREYKFTVTQNDSIGFDFTLSPINDKMDVIGYVHSDPDYFPTLMIHIQRLGHSDFYSERVKIDNSSMFIFPAVPADGSVYAVRLSSSIKISGFEPFCFPEVILVVIFMLLEPFQKKQHGYGSTRGSYLAFPIGFLVAVVAYNFTMVLWHVLYESYGTTTTSQITTSSSSSTSSGLEMIHY</sequence>
<feature type="domain" description="NOMO-like ninth beta-sandwich" evidence="4">
    <location>
        <begin position="353"/>
        <end position="424"/>
    </location>
</feature>
<dbReference type="InterPro" id="IPR056191">
    <property type="entry name" value="NOMO_12th"/>
</dbReference>
<feature type="compositionally biased region" description="Low complexity" evidence="2">
    <location>
        <begin position="740"/>
        <end position="753"/>
    </location>
</feature>
<dbReference type="AlphaFoldDB" id="A0A077ZJY2"/>
<proteinExistence type="predicted"/>
<evidence type="ECO:0000313" key="9">
    <source>
        <dbReference type="Proteomes" id="UP000030665"/>
    </source>
</evidence>
<evidence type="ECO:0000259" key="5">
    <source>
        <dbReference type="Pfam" id="PF23141"/>
    </source>
</evidence>
<feature type="region of interest" description="Disordered" evidence="2">
    <location>
        <begin position="740"/>
        <end position="760"/>
    </location>
</feature>
<feature type="domain" description="NOMO C-terminal transthyretin-like" evidence="6">
    <location>
        <begin position="606"/>
        <end position="682"/>
    </location>
</feature>
<dbReference type="Pfam" id="PF22902">
    <property type="entry name" value="NOMO1-like_9th"/>
    <property type="match status" value="1"/>
</dbReference>
<protein>
    <recommendedName>
        <fullName evidence="10">Nodal modulator 1</fullName>
    </recommendedName>
</protein>
<reference evidence="8" key="2">
    <citation type="submission" date="2014-03" db="EMBL/GenBank/DDBJ databases">
        <title>The whipworm genome and dual-species transcriptomics of an intimate host-pathogen interaction.</title>
        <authorList>
            <person name="Foth B.J."/>
            <person name="Tsai I.J."/>
            <person name="Reid A.J."/>
            <person name="Bancroft A.J."/>
            <person name="Nichol S."/>
            <person name="Tracey A."/>
            <person name="Holroyd N."/>
            <person name="Cotton J.A."/>
            <person name="Stanley E.J."/>
            <person name="Zarowiecki M."/>
            <person name="Liu J.Z."/>
            <person name="Huckvale T."/>
            <person name="Cooper P.J."/>
            <person name="Grencis R.K."/>
            <person name="Berriman M."/>
        </authorList>
    </citation>
    <scope>NUCLEOTIDE SEQUENCE [LARGE SCALE GENOMIC DNA]</scope>
</reference>
<dbReference type="OrthoDB" id="10263633at2759"/>
<evidence type="ECO:0000256" key="3">
    <source>
        <dbReference type="SAM" id="Phobius"/>
    </source>
</evidence>